<evidence type="ECO:0000313" key="3">
    <source>
        <dbReference type="Proteomes" id="UP000825729"/>
    </source>
</evidence>
<dbReference type="AlphaFoldDB" id="A0AAV7EX54"/>
<organism evidence="2 3">
    <name type="scientific">Aristolochia fimbriata</name>
    <name type="common">White veined hardy Dutchman's pipe vine</name>
    <dbReference type="NCBI Taxonomy" id="158543"/>
    <lineage>
        <taxon>Eukaryota</taxon>
        <taxon>Viridiplantae</taxon>
        <taxon>Streptophyta</taxon>
        <taxon>Embryophyta</taxon>
        <taxon>Tracheophyta</taxon>
        <taxon>Spermatophyta</taxon>
        <taxon>Magnoliopsida</taxon>
        <taxon>Magnoliidae</taxon>
        <taxon>Piperales</taxon>
        <taxon>Aristolochiaceae</taxon>
        <taxon>Aristolochia</taxon>
    </lineage>
</organism>
<protein>
    <submittedName>
        <fullName evidence="2">Uncharacterized protein</fullName>
    </submittedName>
</protein>
<name>A0AAV7EX54_ARIFI</name>
<feature type="region of interest" description="Disordered" evidence="1">
    <location>
        <begin position="55"/>
        <end position="128"/>
    </location>
</feature>
<proteinExistence type="predicted"/>
<keyword evidence="3" id="KW-1185">Reference proteome</keyword>
<accession>A0AAV7EX54</accession>
<gene>
    <name evidence="2" type="ORF">H6P81_005390</name>
</gene>
<evidence type="ECO:0000313" key="2">
    <source>
        <dbReference type="EMBL" id="KAG9452486.1"/>
    </source>
</evidence>
<evidence type="ECO:0000256" key="1">
    <source>
        <dbReference type="SAM" id="MobiDB-lite"/>
    </source>
</evidence>
<dbReference type="Proteomes" id="UP000825729">
    <property type="component" value="Unassembled WGS sequence"/>
</dbReference>
<sequence length="128" mass="14010">MSVRSCRAFHSWRERVAGGDVSHAGEPSHVVEPARDELHDGVVQGVGLRLDGDCVSRTRRGSNPTKAYGAFDLPPERHPPTPEPALPLSSLLSAARGARAHRHPPIRKIYNERRRKKAIGAREPSSAL</sequence>
<reference evidence="2 3" key="1">
    <citation type="submission" date="2021-07" db="EMBL/GenBank/DDBJ databases">
        <title>The Aristolochia fimbriata genome: insights into angiosperm evolution, floral development and chemical biosynthesis.</title>
        <authorList>
            <person name="Jiao Y."/>
        </authorList>
    </citation>
    <scope>NUCLEOTIDE SEQUENCE [LARGE SCALE GENOMIC DNA]</scope>
    <source>
        <strain evidence="2">IBCAS-2021</strain>
        <tissue evidence="2">Leaf</tissue>
    </source>
</reference>
<dbReference type="EMBL" id="JAINDJ010000003">
    <property type="protein sequence ID" value="KAG9452486.1"/>
    <property type="molecule type" value="Genomic_DNA"/>
</dbReference>
<feature type="compositionally biased region" description="Low complexity" evidence="1">
    <location>
        <begin position="86"/>
        <end position="97"/>
    </location>
</feature>
<comment type="caution">
    <text evidence="2">The sequence shown here is derived from an EMBL/GenBank/DDBJ whole genome shotgun (WGS) entry which is preliminary data.</text>
</comment>